<dbReference type="Pfam" id="PF01798">
    <property type="entry name" value="Nop"/>
    <property type="match status" value="1"/>
</dbReference>
<proteinExistence type="inferred from homology"/>
<dbReference type="InterPro" id="IPR002687">
    <property type="entry name" value="Nop_dom"/>
</dbReference>
<dbReference type="PANTHER" id="PTHR13904">
    <property type="entry name" value="PRE-MRNA SPLICING FACTOR PRP31"/>
    <property type="match status" value="1"/>
</dbReference>
<feature type="region of interest" description="Disordered" evidence="9">
    <location>
        <begin position="384"/>
        <end position="418"/>
    </location>
</feature>
<dbReference type="GO" id="GO:0003723">
    <property type="term" value="F:RNA binding"/>
    <property type="evidence" value="ECO:0007669"/>
    <property type="project" value="UniProtKB-KW"/>
</dbReference>
<feature type="compositionally biased region" description="Acidic residues" evidence="9">
    <location>
        <begin position="8"/>
        <end position="25"/>
    </location>
</feature>
<dbReference type="SMR" id="G4YIL5"/>
<evidence type="ECO:0000256" key="7">
    <source>
        <dbReference type="ARBA" id="ARBA00023242"/>
    </source>
</evidence>
<keyword evidence="5" id="KW-0694">RNA-binding</keyword>
<keyword evidence="3" id="KW-0507">mRNA processing</keyword>
<dbReference type="Pfam" id="PF09785">
    <property type="entry name" value="Prp31_C"/>
    <property type="match status" value="1"/>
</dbReference>
<dbReference type="AlphaFoldDB" id="G4YIL5"/>
<dbReference type="GO" id="GO:0000244">
    <property type="term" value="P:spliceosomal tri-snRNP complex assembly"/>
    <property type="evidence" value="ECO:0007669"/>
    <property type="project" value="InterPro"/>
</dbReference>
<evidence type="ECO:0000256" key="8">
    <source>
        <dbReference type="ARBA" id="ARBA00023274"/>
    </source>
</evidence>
<protein>
    <recommendedName>
        <fullName evidence="10">Nop domain-containing protein</fullName>
    </recommendedName>
</protein>
<dbReference type="Proteomes" id="UP000002640">
    <property type="component" value="Unassembled WGS sequence"/>
</dbReference>
<feature type="compositionally biased region" description="Low complexity" evidence="9">
    <location>
        <begin position="26"/>
        <end position="40"/>
    </location>
</feature>
<feature type="region of interest" description="Disordered" evidence="9">
    <location>
        <begin position="1"/>
        <end position="89"/>
    </location>
</feature>
<dbReference type="RefSeq" id="XP_009515414.1">
    <property type="nucleotide sequence ID" value="XM_009517119.1"/>
</dbReference>
<reference evidence="11 12" key="1">
    <citation type="journal article" date="2006" name="Science">
        <title>Phytophthora genome sequences uncover evolutionary origins and mechanisms of pathogenesis.</title>
        <authorList>
            <person name="Tyler B.M."/>
            <person name="Tripathy S."/>
            <person name="Zhang X."/>
            <person name="Dehal P."/>
            <person name="Jiang R.H."/>
            <person name="Aerts A."/>
            <person name="Arredondo F.D."/>
            <person name="Baxter L."/>
            <person name="Bensasson D."/>
            <person name="Beynon J.L."/>
            <person name="Chapman J."/>
            <person name="Damasceno C.M."/>
            <person name="Dorrance A.E."/>
            <person name="Dou D."/>
            <person name="Dickerman A.W."/>
            <person name="Dubchak I.L."/>
            <person name="Garbelotto M."/>
            <person name="Gijzen M."/>
            <person name="Gordon S.G."/>
            <person name="Govers F."/>
            <person name="Grunwald N.J."/>
            <person name="Huang W."/>
            <person name="Ivors K.L."/>
            <person name="Jones R.W."/>
            <person name="Kamoun S."/>
            <person name="Krampis K."/>
            <person name="Lamour K.H."/>
            <person name="Lee M.K."/>
            <person name="McDonald W.H."/>
            <person name="Medina M."/>
            <person name="Meijer H.J."/>
            <person name="Nordberg E.K."/>
            <person name="Maclean D.J."/>
            <person name="Ospina-Giraldo M.D."/>
            <person name="Morris P.F."/>
            <person name="Phuntumart V."/>
            <person name="Putnam N.H."/>
            <person name="Rash S."/>
            <person name="Rose J.K."/>
            <person name="Sakihama Y."/>
            <person name="Salamov A.A."/>
            <person name="Savidor A."/>
            <person name="Scheuring C.F."/>
            <person name="Smith B.M."/>
            <person name="Sobral B.W."/>
            <person name="Terry A."/>
            <person name="Torto-Alalibo T.A."/>
            <person name="Win J."/>
            <person name="Xu Z."/>
            <person name="Zhang H."/>
            <person name="Grigoriev I.V."/>
            <person name="Rokhsar D.S."/>
            <person name="Boore J.L."/>
        </authorList>
    </citation>
    <scope>NUCLEOTIDE SEQUENCE [LARGE SCALE GENOMIC DNA]</scope>
    <source>
        <strain evidence="11 12">P6497</strain>
    </source>
</reference>
<dbReference type="InParanoid" id="G4YIL5"/>
<dbReference type="FunFam" id="1.10.287.4070:FF:000003">
    <property type="entry name" value="U4/U6 small nuclear ribonucleoprotein PRP31"/>
    <property type="match status" value="1"/>
</dbReference>
<accession>G4YIL5</accession>
<dbReference type="InterPro" id="IPR036070">
    <property type="entry name" value="Nop_dom_sf"/>
</dbReference>
<feature type="compositionally biased region" description="Basic and acidic residues" evidence="9">
    <location>
        <begin position="384"/>
        <end position="393"/>
    </location>
</feature>
<feature type="region of interest" description="Disordered" evidence="9">
    <location>
        <begin position="470"/>
        <end position="496"/>
    </location>
</feature>
<evidence type="ECO:0000256" key="9">
    <source>
        <dbReference type="SAM" id="MobiDB-lite"/>
    </source>
</evidence>
<dbReference type="GO" id="GO:0005687">
    <property type="term" value="C:U4 snRNP"/>
    <property type="evidence" value="ECO:0007669"/>
    <property type="project" value="TreeGrafter"/>
</dbReference>
<dbReference type="Gene3D" id="1.10.287.4070">
    <property type="match status" value="1"/>
</dbReference>
<dbReference type="GO" id="GO:0046540">
    <property type="term" value="C:U4/U6 x U5 tri-snRNP complex"/>
    <property type="evidence" value="ECO:0007669"/>
    <property type="project" value="InterPro"/>
</dbReference>
<evidence type="ECO:0000256" key="1">
    <source>
        <dbReference type="ARBA" id="ARBA00004123"/>
    </source>
</evidence>
<evidence type="ECO:0000256" key="2">
    <source>
        <dbReference type="ARBA" id="ARBA00005572"/>
    </source>
</evidence>
<keyword evidence="4" id="KW-0747">Spliceosome</keyword>
<comment type="similarity">
    <text evidence="2">Belongs to the PRP31 family.</text>
</comment>
<comment type="subcellular location">
    <subcellularLocation>
        <location evidence="1">Nucleus</location>
    </subcellularLocation>
</comment>
<evidence type="ECO:0000256" key="5">
    <source>
        <dbReference type="ARBA" id="ARBA00022884"/>
    </source>
</evidence>
<dbReference type="SMART" id="SM00931">
    <property type="entry name" value="NOSIC"/>
    <property type="match status" value="1"/>
</dbReference>
<feature type="compositionally biased region" description="Basic residues" evidence="9">
    <location>
        <begin position="408"/>
        <end position="418"/>
    </location>
</feature>
<dbReference type="InterPro" id="IPR012976">
    <property type="entry name" value="NOSIC"/>
</dbReference>
<evidence type="ECO:0000313" key="11">
    <source>
        <dbReference type="EMBL" id="EGZ28139.1"/>
    </source>
</evidence>
<dbReference type="InterPro" id="IPR027105">
    <property type="entry name" value="Prp31"/>
</dbReference>
<dbReference type="InterPro" id="IPR042239">
    <property type="entry name" value="Nop_C"/>
</dbReference>
<dbReference type="PROSITE" id="PS51358">
    <property type="entry name" value="NOP"/>
    <property type="match status" value="1"/>
</dbReference>
<dbReference type="InterPro" id="IPR019175">
    <property type="entry name" value="Prp31_C"/>
</dbReference>
<dbReference type="PANTHER" id="PTHR13904:SF0">
    <property type="entry name" value="U4_U6 SMALL NUCLEAR RIBONUCLEOPROTEIN PRP31"/>
    <property type="match status" value="1"/>
</dbReference>
<evidence type="ECO:0000256" key="4">
    <source>
        <dbReference type="ARBA" id="ARBA00022728"/>
    </source>
</evidence>
<dbReference type="Gene3D" id="1.10.246.90">
    <property type="entry name" value="Nop domain"/>
    <property type="match status" value="1"/>
</dbReference>
<keyword evidence="8" id="KW-0687">Ribonucleoprotein</keyword>
<keyword evidence="6" id="KW-0508">mRNA splicing</keyword>
<dbReference type="OMA" id="IGNGPMD"/>
<evidence type="ECO:0000259" key="10">
    <source>
        <dbReference type="PROSITE" id="PS51358"/>
    </source>
</evidence>
<keyword evidence="12" id="KW-1185">Reference proteome</keyword>
<dbReference type="FunCoup" id="G4YIL5">
    <property type="interactions" value="470"/>
</dbReference>
<dbReference type="FunFam" id="1.10.246.90:FF:000002">
    <property type="entry name" value="U4/U6 small nuclear ribonucleoprotein Prp31"/>
    <property type="match status" value="1"/>
</dbReference>
<gene>
    <name evidence="11" type="ORF">PHYSODRAFT_468703</name>
</gene>
<evidence type="ECO:0000313" key="12">
    <source>
        <dbReference type="Proteomes" id="UP000002640"/>
    </source>
</evidence>
<dbReference type="GeneID" id="20653721"/>
<dbReference type="GO" id="GO:0071011">
    <property type="term" value="C:precatalytic spliceosome"/>
    <property type="evidence" value="ECO:0007669"/>
    <property type="project" value="TreeGrafter"/>
</dbReference>
<dbReference type="KEGG" id="psoj:PHYSODRAFT_468703"/>
<feature type="compositionally biased region" description="Acidic residues" evidence="9">
    <location>
        <begin position="41"/>
        <end position="51"/>
    </location>
</feature>
<evidence type="ECO:0000256" key="3">
    <source>
        <dbReference type="ARBA" id="ARBA00022664"/>
    </source>
</evidence>
<name>G4YIL5_PHYSP</name>
<feature type="domain" description="Nop" evidence="10">
    <location>
        <begin position="270"/>
        <end position="390"/>
    </location>
</feature>
<dbReference type="SUPFAM" id="SSF89124">
    <property type="entry name" value="Nop domain"/>
    <property type="match status" value="1"/>
</dbReference>
<sequence length="541" mass="58578">MSTLADSFLEDLDELSGGSSDEEETPTTSSELGAASVAGVEAEDDDDDDGDAQMPEASAASQSRAAKRKRPDTEQELAEEKTEVLAESLRSSVKQRGVAAVASLKRSSKYLAHVQKIQQYVDVDDAADASASSAKPQPLEEGSAEYELVVTSNDLMVQIDDEIEAVHRFIAEIYAAKFPELDSLVPNALDYARVVKVIGNEMDLTVVEELPKLLPSSAVIGISVTGSGTSGKPLEPEDLKTCMEACDELLSLDKDKNMILRFVESRMKYLAPNMSQLVGTRIAAQLIGLAGGVAQLARIPSCNLQVLGQEKKVLSGFSSAAALKHTGVLFFCDLVQSVPPYLRMKACRGVAGKLALMARVDSQPHQNDTEGLVGARFRTELAGKMEKWQEPQKAKTKKALPIPDEKPRRKRGGKRYRKMKERLQMTDVRREMNRQSFATADEEYGDNAMGITTGRLGQEGSGNLRIMRKEQKQSTKKLRAANFAASSASKPPLSGLASSLAFTPVQGIELMNPEAAKARVAEANKKYFSAASGFVSVVKKP</sequence>
<keyword evidence="7" id="KW-0539">Nucleus</keyword>
<dbReference type="STRING" id="1094619.G4YIL5"/>
<dbReference type="EMBL" id="JH159151">
    <property type="protein sequence ID" value="EGZ28139.1"/>
    <property type="molecule type" value="Genomic_DNA"/>
</dbReference>
<evidence type="ECO:0000256" key="6">
    <source>
        <dbReference type="ARBA" id="ARBA00023187"/>
    </source>
</evidence>
<organism evidence="11 12">
    <name type="scientific">Phytophthora sojae (strain P6497)</name>
    <name type="common">Soybean stem and root rot agent</name>
    <name type="synonym">Phytophthora megasperma f. sp. glycines</name>
    <dbReference type="NCBI Taxonomy" id="1094619"/>
    <lineage>
        <taxon>Eukaryota</taxon>
        <taxon>Sar</taxon>
        <taxon>Stramenopiles</taxon>
        <taxon>Oomycota</taxon>
        <taxon>Peronosporomycetes</taxon>
        <taxon>Peronosporales</taxon>
        <taxon>Peronosporaceae</taxon>
        <taxon>Phytophthora</taxon>
    </lineage>
</organism>